<gene>
    <name evidence="2" type="ORF">Q4T40_05805</name>
</gene>
<feature type="region of interest" description="Disordered" evidence="1">
    <location>
        <begin position="1"/>
        <end position="31"/>
    </location>
</feature>
<comment type="caution">
    <text evidence="2">The sequence shown here is derived from an EMBL/GenBank/DDBJ whole genome shotgun (WGS) entry which is preliminary data.</text>
</comment>
<organism evidence="2 3">
    <name type="scientific">Anaeroselena agilis</name>
    <dbReference type="NCBI Taxonomy" id="3063788"/>
    <lineage>
        <taxon>Bacteria</taxon>
        <taxon>Bacillati</taxon>
        <taxon>Bacillota</taxon>
        <taxon>Negativicutes</taxon>
        <taxon>Acetonemataceae</taxon>
        <taxon>Anaeroselena</taxon>
    </lineage>
</organism>
<proteinExistence type="predicted"/>
<reference evidence="2 3" key="1">
    <citation type="submission" date="2023-07" db="EMBL/GenBank/DDBJ databases">
        <title>The novel representative of Negativicutes class, Anaeroselena agilis gen. nov. sp. nov.</title>
        <authorList>
            <person name="Prokofeva M.I."/>
            <person name="Elcheninov A.G."/>
            <person name="Klyukina A."/>
            <person name="Kublanov I.V."/>
            <person name="Frolov E.N."/>
            <person name="Podosokorskaya O.A."/>
        </authorList>
    </citation>
    <scope>NUCLEOTIDE SEQUENCE [LARGE SCALE GENOMIC DNA]</scope>
    <source>
        <strain evidence="2 3">4137-cl</strain>
    </source>
</reference>
<keyword evidence="3" id="KW-1185">Reference proteome</keyword>
<dbReference type="Proteomes" id="UP001254848">
    <property type="component" value="Unassembled WGS sequence"/>
</dbReference>
<feature type="region of interest" description="Disordered" evidence="1">
    <location>
        <begin position="61"/>
        <end position="104"/>
    </location>
</feature>
<feature type="compositionally biased region" description="Basic and acidic residues" evidence="1">
    <location>
        <begin position="1"/>
        <end position="17"/>
    </location>
</feature>
<protein>
    <submittedName>
        <fullName evidence="2">Uncharacterized protein</fullName>
    </submittedName>
</protein>
<accession>A0ABU3NX32</accession>
<evidence type="ECO:0000313" key="3">
    <source>
        <dbReference type="Proteomes" id="UP001254848"/>
    </source>
</evidence>
<dbReference type="EMBL" id="JAUOZS010000001">
    <property type="protein sequence ID" value="MDT8900752.1"/>
    <property type="molecule type" value="Genomic_DNA"/>
</dbReference>
<name>A0ABU3NX32_9FIRM</name>
<evidence type="ECO:0000256" key="1">
    <source>
        <dbReference type="SAM" id="MobiDB-lite"/>
    </source>
</evidence>
<dbReference type="RefSeq" id="WP_413779287.1">
    <property type="nucleotide sequence ID" value="NZ_JAUOZS010000001.1"/>
</dbReference>
<evidence type="ECO:0000313" key="2">
    <source>
        <dbReference type="EMBL" id="MDT8900752.1"/>
    </source>
</evidence>
<sequence length="146" mass="16497">MSGEKMEEGDRRREAEWRQPQPLQPMRTVYRPVDPGLKARILRMFGQPYDESAIPKGQEVYLNGGDNGEGEEEWPRMRPEPRVSAPPGGWKMKPDLHGIMYDPATRTITPNENGGFEIKGSKVPGQSPWAGLYGIMIQTSPIFPLF</sequence>